<organism evidence="1 2">
    <name type="scientific">Puccinia sorghi</name>
    <dbReference type="NCBI Taxonomy" id="27349"/>
    <lineage>
        <taxon>Eukaryota</taxon>
        <taxon>Fungi</taxon>
        <taxon>Dikarya</taxon>
        <taxon>Basidiomycota</taxon>
        <taxon>Pucciniomycotina</taxon>
        <taxon>Pucciniomycetes</taxon>
        <taxon>Pucciniales</taxon>
        <taxon>Pucciniaceae</taxon>
        <taxon>Puccinia</taxon>
    </lineage>
</organism>
<dbReference type="Proteomes" id="UP000037035">
    <property type="component" value="Unassembled WGS sequence"/>
</dbReference>
<dbReference type="VEuPathDB" id="FungiDB:VP01_3482g4"/>
<evidence type="ECO:0000313" key="1">
    <source>
        <dbReference type="EMBL" id="KNZ52685.1"/>
    </source>
</evidence>
<keyword evidence="2" id="KW-1185">Reference proteome</keyword>
<name>A0A0L6UXT2_9BASI</name>
<dbReference type="EMBL" id="LAVV01008482">
    <property type="protein sequence ID" value="KNZ52685.1"/>
    <property type="molecule type" value="Genomic_DNA"/>
</dbReference>
<accession>A0A0L6UXT2</accession>
<evidence type="ECO:0000313" key="2">
    <source>
        <dbReference type="Proteomes" id="UP000037035"/>
    </source>
</evidence>
<proteinExistence type="predicted"/>
<sequence>METCNQELLTFPCTFQPWGAFGENNKNSNLPILPSPTSPPKAHRIRRLNFCEIGNLVKGIEPPIPVVDIHNVLDGFSLILYLIKAYDEFWLSNPSDDPSLTISPWALHEK</sequence>
<reference evidence="1 2" key="1">
    <citation type="submission" date="2015-08" db="EMBL/GenBank/DDBJ databases">
        <title>Next Generation Sequencing and Analysis of the Genome of Puccinia sorghi L Schw, the Causal Agent of Maize Common Rust.</title>
        <authorList>
            <person name="Rochi L."/>
            <person name="Burguener G."/>
            <person name="Darino M."/>
            <person name="Turjanski A."/>
            <person name="Kreff E."/>
            <person name="Dieguez M.J."/>
            <person name="Sacco F."/>
        </authorList>
    </citation>
    <scope>NUCLEOTIDE SEQUENCE [LARGE SCALE GENOMIC DNA]</scope>
    <source>
        <strain evidence="1 2">RO10H11247</strain>
    </source>
</reference>
<dbReference type="AlphaFoldDB" id="A0A0L6UXT2"/>
<comment type="caution">
    <text evidence="1">The sequence shown here is derived from an EMBL/GenBank/DDBJ whole genome shotgun (WGS) entry which is preliminary data.</text>
</comment>
<protein>
    <submittedName>
        <fullName evidence="1">Uncharacterized protein</fullName>
    </submittedName>
</protein>
<gene>
    <name evidence="1" type="ORF">VP01_3482g4</name>
</gene>